<feature type="domain" description="Cupin type-2" evidence="2">
    <location>
        <begin position="39"/>
        <end position="106"/>
    </location>
</feature>
<dbReference type="PANTHER" id="PTHR35848:SF6">
    <property type="entry name" value="CUPIN TYPE-2 DOMAIN-CONTAINING PROTEIN"/>
    <property type="match status" value="1"/>
</dbReference>
<dbReference type="Pfam" id="PF07883">
    <property type="entry name" value="Cupin_2"/>
    <property type="match status" value="1"/>
</dbReference>
<name>A0ABZ3IUP9_9FIRM</name>
<dbReference type="PANTHER" id="PTHR35848">
    <property type="entry name" value="OXALATE-BINDING PROTEIN"/>
    <property type="match status" value="1"/>
</dbReference>
<dbReference type="InterPro" id="IPR051610">
    <property type="entry name" value="GPI/OXD"/>
</dbReference>
<evidence type="ECO:0000259" key="2">
    <source>
        <dbReference type="Pfam" id="PF07883"/>
    </source>
</evidence>
<dbReference type="EMBL" id="CP155573">
    <property type="protein sequence ID" value="XFO69147.1"/>
    <property type="molecule type" value="Genomic_DNA"/>
</dbReference>
<dbReference type="InterPro" id="IPR013096">
    <property type="entry name" value="Cupin_2"/>
</dbReference>
<dbReference type="InterPro" id="IPR014710">
    <property type="entry name" value="RmlC-like_jellyroll"/>
</dbReference>
<accession>A0ABZ3IUP9</accession>
<keyword evidence="4" id="KW-1185">Reference proteome</keyword>
<evidence type="ECO:0000313" key="4">
    <source>
        <dbReference type="Proteomes" id="UP000216752"/>
    </source>
</evidence>
<evidence type="ECO:0000313" key="3">
    <source>
        <dbReference type="EMBL" id="XFO69147.1"/>
    </source>
</evidence>
<dbReference type="InterPro" id="IPR011051">
    <property type="entry name" value="RmlC_Cupin_sf"/>
</dbReference>
<organism evidence="3 4">
    <name type="scientific">Sporomusa silvacetica DSM 10669</name>
    <dbReference type="NCBI Taxonomy" id="1123289"/>
    <lineage>
        <taxon>Bacteria</taxon>
        <taxon>Bacillati</taxon>
        <taxon>Bacillota</taxon>
        <taxon>Negativicutes</taxon>
        <taxon>Selenomonadales</taxon>
        <taxon>Sporomusaceae</taxon>
        <taxon>Sporomusa</taxon>
    </lineage>
</organism>
<protein>
    <submittedName>
        <fullName evidence="3">Oxalate-binding protein</fullName>
    </submittedName>
</protein>
<dbReference type="SUPFAM" id="SSF51182">
    <property type="entry name" value="RmlC-like cupins"/>
    <property type="match status" value="1"/>
</dbReference>
<dbReference type="RefSeq" id="WP_169717735.1">
    <property type="nucleotide sequence ID" value="NZ_CP155573.1"/>
</dbReference>
<evidence type="ECO:0000256" key="1">
    <source>
        <dbReference type="ARBA" id="ARBA00022723"/>
    </source>
</evidence>
<dbReference type="CDD" id="cd02221">
    <property type="entry name" value="cupin_TM1287-like"/>
    <property type="match status" value="1"/>
</dbReference>
<proteinExistence type="predicted"/>
<keyword evidence="1" id="KW-0479">Metal-binding</keyword>
<dbReference type="Proteomes" id="UP000216752">
    <property type="component" value="Chromosome"/>
</dbReference>
<sequence length="111" mass="12390">MVINAEEFKVERRDGEKAGTIHHLLSARQMHDKGRLFARITLDAGAKVALHKHHMDFEVFYILAGTGLVVDNNIEKQVNAGDVIFTDDGESHSIENIGGNILEYLAMVLYV</sequence>
<dbReference type="Gene3D" id="2.60.120.10">
    <property type="entry name" value="Jelly Rolls"/>
    <property type="match status" value="1"/>
</dbReference>
<gene>
    <name evidence="3" type="ORF">SPSIL_053770</name>
</gene>
<reference evidence="3" key="1">
    <citation type="submission" date="2024-05" db="EMBL/GenBank/DDBJ databases">
        <title>Isolation and characterization of Sporomusa carbonis sp. nov., a carboxydotrophic hydrogenogen in the genus of Sporomusa isolated from a charcoal burning pile.</title>
        <authorList>
            <person name="Boeer T."/>
            <person name="Rosenbaum F."/>
            <person name="Eysell L."/>
            <person name="Mueller V."/>
            <person name="Daniel R."/>
            <person name="Poehlein A."/>
        </authorList>
    </citation>
    <scope>NUCLEOTIDE SEQUENCE [LARGE SCALE GENOMIC DNA]</scope>
    <source>
        <strain evidence="3">DSM 10669</strain>
    </source>
</reference>